<evidence type="ECO:0000313" key="2">
    <source>
        <dbReference type="Proteomes" id="UP001151760"/>
    </source>
</evidence>
<dbReference type="EMBL" id="BQNB010010995">
    <property type="protein sequence ID" value="GJS84698.1"/>
    <property type="molecule type" value="Genomic_DNA"/>
</dbReference>
<keyword evidence="2" id="KW-1185">Reference proteome</keyword>
<name>A0ABQ4Z744_9ASTR</name>
<proteinExistence type="predicted"/>
<protein>
    <recommendedName>
        <fullName evidence="3">Secreted protein</fullName>
    </recommendedName>
</protein>
<evidence type="ECO:0000313" key="1">
    <source>
        <dbReference type="EMBL" id="GJS84698.1"/>
    </source>
</evidence>
<comment type="caution">
    <text evidence="1">The sequence shown here is derived from an EMBL/GenBank/DDBJ whole genome shotgun (WGS) entry which is preliminary data.</text>
</comment>
<reference evidence="1" key="1">
    <citation type="journal article" date="2022" name="Int. J. Mol. Sci.">
        <title>Draft Genome of Tanacetum Coccineum: Genomic Comparison of Closely Related Tanacetum-Family Plants.</title>
        <authorList>
            <person name="Yamashiro T."/>
            <person name="Shiraishi A."/>
            <person name="Nakayama K."/>
            <person name="Satake H."/>
        </authorList>
    </citation>
    <scope>NUCLEOTIDE SEQUENCE</scope>
</reference>
<evidence type="ECO:0008006" key="3">
    <source>
        <dbReference type="Google" id="ProtNLM"/>
    </source>
</evidence>
<dbReference type="Proteomes" id="UP001151760">
    <property type="component" value="Unassembled WGS sequence"/>
</dbReference>
<reference evidence="1" key="2">
    <citation type="submission" date="2022-01" db="EMBL/GenBank/DDBJ databases">
        <authorList>
            <person name="Yamashiro T."/>
            <person name="Shiraishi A."/>
            <person name="Satake H."/>
            <person name="Nakayama K."/>
        </authorList>
    </citation>
    <scope>NUCLEOTIDE SEQUENCE</scope>
</reference>
<organism evidence="1 2">
    <name type="scientific">Tanacetum coccineum</name>
    <dbReference type="NCBI Taxonomy" id="301880"/>
    <lineage>
        <taxon>Eukaryota</taxon>
        <taxon>Viridiplantae</taxon>
        <taxon>Streptophyta</taxon>
        <taxon>Embryophyta</taxon>
        <taxon>Tracheophyta</taxon>
        <taxon>Spermatophyta</taxon>
        <taxon>Magnoliopsida</taxon>
        <taxon>eudicotyledons</taxon>
        <taxon>Gunneridae</taxon>
        <taxon>Pentapetalae</taxon>
        <taxon>asterids</taxon>
        <taxon>campanulids</taxon>
        <taxon>Asterales</taxon>
        <taxon>Asteraceae</taxon>
        <taxon>Asteroideae</taxon>
        <taxon>Anthemideae</taxon>
        <taxon>Anthemidinae</taxon>
        <taxon>Tanacetum</taxon>
    </lineage>
</organism>
<accession>A0ABQ4Z744</accession>
<sequence length="158" mass="17661">MPLVPRTFWNLVQQSSAAMCHHSIGQPPPARYLVHLPQSIIRGDAIATWHAVIRQPPVTCQSTWTVNGRSTVVNDKSTIVQRWSTAVNCLQTTGQPPPDHRSMVVDLRSTVVGNQSGRVNVRVGSPRRPLRECHMILINDKRFKRIMTGSNKKGPRGE</sequence>
<gene>
    <name evidence="1" type="ORF">Tco_0751239</name>
</gene>